<evidence type="ECO:0000313" key="1">
    <source>
        <dbReference type="EMBL" id="PRQ05564.1"/>
    </source>
</evidence>
<reference evidence="1 2" key="1">
    <citation type="submission" date="2018-03" db="EMBL/GenBank/DDBJ databases">
        <title>Draft Genome Sequences of the Obligatory Marine Myxobacteria Enhygromyxa salina SWB007.</title>
        <authorList>
            <person name="Poehlein A."/>
            <person name="Moghaddam J.A."/>
            <person name="Harms H."/>
            <person name="Alanjari M."/>
            <person name="Koenig G.M."/>
            <person name="Daniel R."/>
            <person name="Schaeberle T.F."/>
        </authorList>
    </citation>
    <scope>NUCLEOTIDE SEQUENCE [LARGE SCALE GENOMIC DNA]</scope>
    <source>
        <strain evidence="1 2">SWB007</strain>
    </source>
</reference>
<comment type="caution">
    <text evidence="1">The sequence shown here is derived from an EMBL/GenBank/DDBJ whole genome shotgun (WGS) entry which is preliminary data.</text>
</comment>
<dbReference type="EMBL" id="PVNL01000092">
    <property type="protein sequence ID" value="PRQ05564.1"/>
    <property type="molecule type" value="Genomic_DNA"/>
</dbReference>
<sequence length="375" mass="41345">MLVCSHCTELPTEVGEHVIYHWDDSEARLCGGTVPTVDRFLEAVGGYYGWSPDDLGPGVEYFWDEELALSACSWLGASGCESRVLVRPHVFSKHPVDTHELAHATRGGHGRPALRYPAFINEAFASRWGSSVIEINVPFLTWPEFLSTAELRAALEVNDATKLDYGLAFTWWVALETTYGPAQMADFILELDGATTADDVERATRRVFDISLAESAALAESLPEAAIDDPVCEFEGLPTFTWTGPPLVLEHSDAHCDDRDIVNMGPHRGSWMFALEFSDTWTPFYVTLTLPPGVEPFGQTIFLEGCAGELEFADRLPYVASVGAGGPSGTSRWPWHLRGRYVGHLVSFIDPDGAVVLPRVAFERVRDDADRPTQP</sequence>
<evidence type="ECO:0000313" key="2">
    <source>
        <dbReference type="Proteomes" id="UP000238823"/>
    </source>
</evidence>
<organism evidence="1 2">
    <name type="scientific">Enhygromyxa salina</name>
    <dbReference type="NCBI Taxonomy" id="215803"/>
    <lineage>
        <taxon>Bacteria</taxon>
        <taxon>Pseudomonadati</taxon>
        <taxon>Myxococcota</taxon>
        <taxon>Polyangia</taxon>
        <taxon>Nannocystales</taxon>
        <taxon>Nannocystaceae</taxon>
        <taxon>Enhygromyxa</taxon>
    </lineage>
</organism>
<name>A0A2S9YKE6_9BACT</name>
<dbReference type="Proteomes" id="UP000238823">
    <property type="component" value="Unassembled WGS sequence"/>
</dbReference>
<gene>
    <name evidence="1" type="ORF">ENSA7_44540</name>
</gene>
<protein>
    <submittedName>
        <fullName evidence="1">Uncharacterized protein</fullName>
    </submittedName>
</protein>
<accession>A0A2S9YKE6</accession>
<dbReference type="AlphaFoldDB" id="A0A2S9YKE6"/>
<proteinExistence type="predicted"/>